<evidence type="ECO:0000313" key="1">
    <source>
        <dbReference type="EMBL" id="OSS45951.1"/>
    </source>
</evidence>
<evidence type="ECO:0008006" key="3">
    <source>
        <dbReference type="Google" id="ProtNLM"/>
    </source>
</evidence>
<accession>A0A1Y2LPW5</accession>
<dbReference type="InterPro" id="IPR013083">
    <property type="entry name" value="Znf_RING/FYVE/PHD"/>
</dbReference>
<dbReference type="InParanoid" id="A0A1Y2LPW5"/>
<proteinExistence type="predicted"/>
<dbReference type="AlphaFoldDB" id="A0A1Y2LPW5"/>
<keyword evidence="2" id="KW-1185">Reference proteome</keyword>
<name>A0A1Y2LPW5_EPING</name>
<dbReference type="EMBL" id="KZ107852">
    <property type="protein sequence ID" value="OSS45951.1"/>
    <property type="molecule type" value="Genomic_DNA"/>
</dbReference>
<sequence>MFFPSPPHFTTRSGEPTSTPTFRMLAGFISYTNNKDICALCCEAKNSQYHHQPVITTDPSYYRRASYSVEFQITGCDHVFHQACLMNWLEEGIAGDVKRNGRVKKVPAEMRSMLPAAGCTVCCTMQELVEMAGLTAPGLDAVIHVVQLKGLKG</sequence>
<protein>
    <recommendedName>
        <fullName evidence="3">RING-type domain-containing protein</fullName>
    </recommendedName>
</protein>
<organism evidence="1 2">
    <name type="scientific">Epicoccum nigrum</name>
    <name type="common">Soil fungus</name>
    <name type="synonym">Epicoccum purpurascens</name>
    <dbReference type="NCBI Taxonomy" id="105696"/>
    <lineage>
        <taxon>Eukaryota</taxon>
        <taxon>Fungi</taxon>
        <taxon>Dikarya</taxon>
        <taxon>Ascomycota</taxon>
        <taxon>Pezizomycotina</taxon>
        <taxon>Dothideomycetes</taxon>
        <taxon>Pleosporomycetidae</taxon>
        <taxon>Pleosporales</taxon>
        <taxon>Pleosporineae</taxon>
        <taxon>Didymellaceae</taxon>
        <taxon>Epicoccum</taxon>
    </lineage>
</organism>
<dbReference type="Proteomes" id="UP000193240">
    <property type="component" value="Unassembled WGS sequence"/>
</dbReference>
<gene>
    <name evidence="1" type="ORF">B5807_08252</name>
</gene>
<evidence type="ECO:0000313" key="2">
    <source>
        <dbReference type="Proteomes" id="UP000193240"/>
    </source>
</evidence>
<reference evidence="1 2" key="1">
    <citation type="journal article" date="2017" name="Genome Announc.">
        <title>Genome sequence of the saprophytic ascomycete Epicoccum nigrum ICMP 19927 strain isolated from New Zealand.</title>
        <authorList>
            <person name="Fokin M."/>
            <person name="Fleetwood D."/>
            <person name="Weir B.S."/>
            <person name="Villas-Boas S.G."/>
        </authorList>
    </citation>
    <scope>NUCLEOTIDE SEQUENCE [LARGE SCALE GENOMIC DNA]</scope>
    <source>
        <strain evidence="1 2">ICMP 19927</strain>
    </source>
</reference>
<dbReference type="Gene3D" id="3.30.40.10">
    <property type="entry name" value="Zinc/RING finger domain, C3HC4 (zinc finger)"/>
    <property type="match status" value="1"/>
</dbReference>
<dbReference type="SUPFAM" id="SSF57850">
    <property type="entry name" value="RING/U-box"/>
    <property type="match status" value="1"/>
</dbReference>